<keyword evidence="3" id="KW-1185">Reference proteome</keyword>
<organism evidence="2 3">
    <name type="scientific">Sulfurospirillum tamanense</name>
    <dbReference type="NCBI Taxonomy" id="2813362"/>
    <lineage>
        <taxon>Bacteria</taxon>
        <taxon>Pseudomonadati</taxon>
        <taxon>Campylobacterota</taxon>
        <taxon>Epsilonproteobacteria</taxon>
        <taxon>Campylobacterales</taxon>
        <taxon>Sulfurospirillaceae</taxon>
        <taxon>Sulfurospirillum</taxon>
    </lineage>
</organism>
<dbReference type="Pfam" id="PF00583">
    <property type="entry name" value="Acetyltransf_1"/>
    <property type="match status" value="1"/>
</dbReference>
<protein>
    <submittedName>
        <fullName evidence="2">GNAT family N-acetyltransferase</fullName>
    </submittedName>
</protein>
<dbReference type="SUPFAM" id="SSF55729">
    <property type="entry name" value="Acyl-CoA N-acyltransferases (Nat)"/>
    <property type="match status" value="1"/>
</dbReference>
<dbReference type="InterPro" id="IPR041496">
    <property type="entry name" value="YitH/HolE_GNAT"/>
</dbReference>
<dbReference type="InterPro" id="IPR016181">
    <property type="entry name" value="Acyl_CoA_acyltransferase"/>
</dbReference>
<dbReference type="CDD" id="cd04301">
    <property type="entry name" value="NAT_SF"/>
    <property type="match status" value="1"/>
</dbReference>
<dbReference type="RefSeq" id="WP_205460009.1">
    <property type="nucleotide sequence ID" value="NZ_JAFHKK010000038.1"/>
</dbReference>
<reference evidence="2" key="1">
    <citation type="submission" date="2021-02" db="EMBL/GenBank/DDBJ databases">
        <title>Sulfurospirillum tamanensis sp. nov.</title>
        <authorList>
            <person name="Frolova A."/>
            <person name="Merkel A."/>
            <person name="Slobodkin A."/>
        </authorList>
    </citation>
    <scope>NUCLEOTIDE SEQUENCE</scope>
    <source>
        <strain evidence="2">T05b</strain>
    </source>
</reference>
<dbReference type="EMBL" id="JAFHKK010000038">
    <property type="protein sequence ID" value="MBN2965448.1"/>
    <property type="molecule type" value="Genomic_DNA"/>
</dbReference>
<dbReference type="Proteomes" id="UP000703590">
    <property type="component" value="Unassembled WGS sequence"/>
</dbReference>
<evidence type="ECO:0000313" key="3">
    <source>
        <dbReference type="Proteomes" id="UP000703590"/>
    </source>
</evidence>
<proteinExistence type="predicted"/>
<sequence>MYPIRWLTDFAPLHALCQQEGWLGDAYERAPLQATALAFGAFDGSTCIGAITGFLHEKSAWISHFVVAPSHRGKGLGRKLFEHLLGILENESDSLYLHAEPKMEAFYASFGFYSSHSVTRYFRASNTPTFFFQPGQDFKPATLSLKLRMHDANAFGERRNLFLEHTLSHPSSLIFSTPSGYLHSRMMEGEYLFLGPWVMEKKEDAEDFLKALLFFRGAKPIFADAPALPHIASLYERYGFVAKGTTVHMQKGDPLPLAHKRIYAYGSTGVCG</sequence>
<evidence type="ECO:0000313" key="2">
    <source>
        <dbReference type="EMBL" id="MBN2965448.1"/>
    </source>
</evidence>
<name>A0ABS2WUW4_9BACT</name>
<dbReference type="InterPro" id="IPR052729">
    <property type="entry name" value="Acyl/Acetyltrans_Enzymes"/>
</dbReference>
<evidence type="ECO:0000259" key="1">
    <source>
        <dbReference type="PROSITE" id="PS51186"/>
    </source>
</evidence>
<reference evidence="2" key="2">
    <citation type="submission" date="2021-02" db="EMBL/GenBank/DDBJ databases">
        <authorList>
            <person name="Merkel A.Y."/>
        </authorList>
    </citation>
    <scope>NUCLEOTIDE SEQUENCE</scope>
    <source>
        <strain evidence="2">T05b</strain>
    </source>
</reference>
<dbReference type="PANTHER" id="PTHR47237:SF2">
    <property type="entry name" value="BLL4206 PROTEIN"/>
    <property type="match status" value="1"/>
</dbReference>
<dbReference type="PANTHER" id="PTHR47237">
    <property type="entry name" value="SLL0310 PROTEIN"/>
    <property type="match status" value="1"/>
</dbReference>
<gene>
    <name evidence="2" type="ORF">JWV37_11700</name>
</gene>
<feature type="domain" description="N-acetyltransferase" evidence="1">
    <location>
        <begin position="1"/>
        <end position="134"/>
    </location>
</feature>
<dbReference type="Gene3D" id="3.40.630.30">
    <property type="match status" value="1"/>
</dbReference>
<dbReference type="Pfam" id="PF18014">
    <property type="entry name" value="Acetyltransf_18"/>
    <property type="match status" value="1"/>
</dbReference>
<dbReference type="PROSITE" id="PS51186">
    <property type="entry name" value="GNAT"/>
    <property type="match status" value="1"/>
</dbReference>
<dbReference type="InterPro" id="IPR000182">
    <property type="entry name" value="GNAT_dom"/>
</dbReference>
<comment type="caution">
    <text evidence="2">The sequence shown here is derived from an EMBL/GenBank/DDBJ whole genome shotgun (WGS) entry which is preliminary data.</text>
</comment>
<accession>A0ABS2WUW4</accession>
<dbReference type="Gene3D" id="3.40.630.90">
    <property type="match status" value="1"/>
</dbReference>